<evidence type="ECO:0000313" key="3">
    <source>
        <dbReference type="Proteomes" id="UP000010310"/>
    </source>
</evidence>
<name>K6GJM1_9GAMM</name>
<evidence type="ECO:0000259" key="1">
    <source>
        <dbReference type="Pfam" id="PF13577"/>
    </source>
</evidence>
<dbReference type="EMBL" id="AMWX01000001">
    <property type="protein sequence ID" value="EKO37216.1"/>
    <property type="molecule type" value="Genomic_DNA"/>
</dbReference>
<sequence length="169" mass="19410">MSCENNLAQRIEIINSVLEIKNLKYSYWAACDQKEPKTILDSFYKGNVHIDFEDFGIFTSANDMVEKYKLNSCHPNLIEQHAGKNPIINIISSNKALGLWGLSYNLVDTKRKIHLTVNGTYSDEYIKVNNGWLMSKSQFRKNSTTYKSFIDKYLSQPKIGKSLGFKKLV</sequence>
<gene>
    <name evidence="2" type="ORF">B273_0241</name>
</gene>
<dbReference type="Proteomes" id="UP000010310">
    <property type="component" value="Unassembled WGS sequence"/>
</dbReference>
<dbReference type="InterPro" id="IPR037401">
    <property type="entry name" value="SnoaL-like"/>
</dbReference>
<dbReference type="SUPFAM" id="SSF54427">
    <property type="entry name" value="NTF2-like"/>
    <property type="match status" value="1"/>
</dbReference>
<feature type="domain" description="SnoaL-like" evidence="1">
    <location>
        <begin position="15"/>
        <end position="136"/>
    </location>
</feature>
<evidence type="ECO:0000313" key="2">
    <source>
        <dbReference type="EMBL" id="EKO37216.1"/>
    </source>
</evidence>
<dbReference type="STRING" id="1208365.B273_0241"/>
<dbReference type="Pfam" id="PF13577">
    <property type="entry name" value="SnoaL_4"/>
    <property type="match status" value="1"/>
</dbReference>
<proteinExistence type="predicted"/>
<dbReference type="AlphaFoldDB" id="K6GJM1"/>
<comment type="caution">
    <text evidence="2">The sequence shown here is derived from an EMBL/GenBank/DDBJ whole genome shotgun (WGS) entry which is preliminary data.</text>
</comment>
<organism evidence="2 3">
    <name type="scientific">SAR86 cluster bacterium SAR86E</name>
    <dbReference type="NCBI Taxonomy" id="1208365"/>
    <lineage>
        <taxon>Bacteria</taxon>
        <taxon>Pseudomonadati</taxon>
        <taxon>Pseudomonadota</taxon>
        <taxon>Gammaproteobacteria</taxon>
        <taxon>SAR86 cluster</taxon>
    </lineage>
</organism>
<accession>K6GJM1</accession>
<dbReference type="InterPro" id="IPR032710">
    <property type="entry name" value="NTF2-like_dom_sf"/>
</dbReference>
<dbReference type="Gene3D" id="3.10.450.50">
    <property type="match status" value="1"/>
</dbReference>
<protein>
    <submittedName>
        <fullName evidence="2">SnoaL-like domain protein</fullName>
    </submittedName>
</protein>
<keyword evidence="3" id="KW-1185">Reference proteome</keyword>
<reference evidence="2 3" key="1">
    <citation type="submission" date="2012-09" db="EMBL/GenBank/DDBJ databases">
        <authorList>
            <person name="Dupont C.L."/>
            <person name="Rusch D.B."/>
            <person name="Lombardo M.-J."/>
            <person name="Novotny M."/>
            <person name="Yee-Greenbaum J."/>
            <person name="Laskin R."/>
        </authorList>
    </citation>
    <scope>NUCLEOTIDE SEQUENCE [LARGE SCALE GENOMIC DNA]</scope>
    <source>
        <strain evidence="2">SAR86E</strain>
    </source>
</reference>